<comment type="caution">
    <text evidence="1">The sequence shown here is derived from an EMBL/GenBank/DDBJ whole genome shotgun (WGS) entry which is preliminary data.</text>
</comment>
<proteinExistence type="predicted"/>
<protein>
    <submittedName>
        <fullName evidence="1">Uncharacterized protein</fullName>
    </submittedName>
</protein>
<reference evidence="1 2" key="1">
    <citation type="submission" date="2018-11" db="EMBL/GenBank/DDBJ databases">
        <title>Genome sequencing and assembly of Clostridium tagluense strain A121.</title>
        <authorList>
            <person name="Murakami T."/>
            <person name="Segawa T."/>
            <person name="Shcherbakova V.A."/>
            <person name="Mori H."/>
            <person name="Yoshimura Y."/>
        </authorList>
    </citation>
    <scope>NUCLEOTIDE SEQUENCE [LARGE SCALE GENOMIC DNA]</scope>
    <source>
        <strain evidence="1 2">A121</strain>
    </source>
</reference>
<evidence type="ECO:0000313" key="1">
    <source>
        <dbReference type="EMBL" id="GCD12054.1"/>
    </source>
</evidence>
<sequence>MGKILFVDILFPENISISINTITKQQNNILEGFSGIIPIGGIEFSNSF</sequence>
<dbReference type="Proteomes" id="UP000287872">
    <property type="component" value="Unassembled WGS sequence"/>
</dbReference>
<gene>
    <name evidence="1" type="ORF">Ctaglu_36770</name>
</gene>
<organism evidence="1 2">
    <name type="scientific">Clostridium tagluense</name>
    <dbReference type="NCBI Taxonomy" id="360422"/>
    <lineage>
        <taxon>Bacteria</taxon>
        <taxon>Bacillati</taxon>
        <taxon>Bacillota</taxon>
        <taxon>Clostridia</taxon>
        <taxon>Eubacteriales</taxon>
        <taxon>Clostridiaceae</taxon>
        <taxon>Clostridium</taxon>
    </lineage>
</organism>
<dbReference type="EMBL" id="BHYK01000025">
    <property type="protein sequence ID" value="GCD12054.1"/>
    <property type="molecule type" value="Genomic_DNA"/>
</dbReference>
<keyword evidence="2" id="KW-1185">Reference proteome</keyword>
<accession>A0A401URA0</accession>
<evidence type="ECO:0000313" key="2">
    <source>
        <dbReference type="Proteomes" id="UP000287872"/>
    </source>
</evidence>
<dbReference type="AlphaFoldDB" id="A0A401URA0"/>
<name>A0A401URA0_9CLOT</name>